<dbReference type="EMBL" id="JBEAFC010000003">
    <property type="protein sequence ID" value="KAL1563181.1"/>
    <property type="molecule type" value="Genomic_DNA"/>
</dbReference>
<feature type="compositionally biased region" description="Basic and acidic residues" evidence="1">
    <location>
        <begin position="132"/>
        <end position="143"/>
    </location>
</feature>
<name>A0ABD1I382_SALDI</name>
<keyword evidence="3" id="KW-1185">Reference proteome</keyword>
<evidence type="ECO:0000313" key="2">
    <source>
        <dbReference type="EMBL" id="KAL1563181.1"/>
    </source>
</evidence>
<dbReference type="PANTHER" id="PTHR46338:SF19">
    <property type="entry name" value="TRANSCRIPTION INITIATION FACTOR TFIID SUBUNIT 8"/>
    <property type="match status" value="1"/>
</dbReference>
<proteinExistence type="predicted"/>
<accession>A0ABD1I382</accession>
<gene>
    <name evidence="2" type="ORF">AAHA92_05678</name>
</gene>
<evidence type="ECO:0000256" key="1">
    <source>
        <dbReference type="SAM" id="MobiDB-lite"/>
    </source>
</evidence>
<dbReference type="PANTHER" id="PTHR46338">
    <property type="entry name" value="TRANSCRIPTION INITIATION FACTOR TFIID SUBUNIT 8"/>
    <property type="match status" value="1"/>
</dbReference>
<dbReference type="InterPro" id="IPR037818">
    <property type="entry name" value="TAF8"/>
</dbReference>
<comment type="caution">
    <text evidence="2">The sequence shown here is derived from an EMBL/GenBank/DDBJ whole genome shotgun (WGS) entry which is preliminary data.</text>
</comment>
<sequence>MCNGTESVVVEQGDAAKAQRAAENNPFLATPLQFGEKEVSLLTLPARIIDESLEYGCHQSHKIMENQVLVMEPSSQTYEAARNGPCEPEDRRKIPVSGRPNVQFKFGNIKKSLSMVANPRNNSMGRSSLWFGDDHDGTDEKKDRAEMILLGNTEHPPEVSNV</sequence>
<feature type="region of interest" description="Disordered" evidence="1">
    <location>
        <begin position="76"/>
        <end position="99"/>
    </location>
</feature>
<evidence type="ECO:0000313" key="3">
    <source>
        <dbReference type="Proteomes" id="UP001567538"/>
    </source>
</evidence>
<dbReference type="AlphaFoldDB" id="A0ABD1I382"/>
<organism evidence="2 3">
    <name type="scientific">Salvia divinorum</name>
    <name type="common">Maria pastora</name>
    <name type="synonym">Diviner's sage</name>
    <dbReference type="NCBI Taxonomy" id="28513"/>
    <lineage>
        <taxon>Eukaryota</taxon>
        <taxon>Viridiplantae</taxon>
        <taxon>Streptophyta</taxon>
        <taxon>Embryophyta</taxon>
        <taxon>Tracheophyta</taxon>
        <taxon>Spermatophyta</taxon>
        <taxon>Magnoliopsida</taxon>
        <taxon>eudicotyledons</taxon>
        <taxon>Gunneridae</taxon>
        <taxon>Pentapetalae</taxon>
        <taxon>asterids</taxon>
        <taxon>lamiids</taxon>
        <taxon>Lamiales</taxon>
        <taxon>Lamiaceae</taxon>
        <taxon>Nepetoideae</taxon>
        <taxon>Mentheae</taxon>
        <taxon>Salviinae</taxon>
        <taxon>Salvia</taxon>
        <taxon>Salvia subgen. Calosphace</taxon>
    </lineage>
</organism>
<feature type="region of interest" description="Disordered" evidence="1">
    <location>
        <begin position="117"/>
        <end position="143"/>
    </location>
</feature>
<protein>
    <submittedName>
        <fullName evidence="2">Uncharacterized protein</fullName>
    </submittedName>
</protein>
<dbReference type="Proteomes" id="UP001567538">
    <property type="component" value="Unassembled WGS sequence"/>
</dbReference>
<reference evidence="2 3" key="1">
    <citation type="submission" date="2024-06" db="EMBL/GenBank/DDBJ databases">
        <title>A chromosome level genome sequence of Diviner's sage (Salvia divinorum).</title>
        <authorList>
            <person name="Ford S.A."/>
            <person name="Ro D.-K."/>
            <person name="Ness R.W."/>
            <person name="Phillips M.A."/>
        </authorList>
    </citation>
    <scope>NUCLEOTIDE SEQUENCE [LARGE SCALE GENOMIC DNA]</scope>
    <source>
        <strain evidence="2">SAF-2024a</strain>
        <tissue evidence="2">Leaf</tissue>
    </source>
</reference>